<name>A0ABW9E7L5_9BURK</name>
<proteinExistence type="predicted"/>
<evidence type="ECO:0000313" key="2">
    <source>
        <dbReference type="Proteomes" id="UP001629432"/>
    </source>
</evidence>
<keyword evidence="2" id="KW-1185">Reference proteome</keyword>
<dbReference type="Proteomes" id="UP001629432">
    <property type="component" value="Unassembled WGS sequence"/>
</dbReference>
<reference evidence="1 2" key="1">
    <citation type="journal article" date="2024" name="Chem. Sci.">
        <title>Discovery of megapolipeptins by genome mining of a Burkholderiales bacteria collection.</title>
        <authorList>
            <person name="Paulo B.S."/>
            <person name="Recchia M.J.J."/>
            <person name="Lee S."/>
            <person name="Fergusson C.H."/>
            <person name="Romanowski S.B."/>
            <person name="Hernandez A."/>
            <person name="Krull N."/>
            <person name="Liu D.Y."/>
            <person name="Cavanagh H."/>
            <person name="Bos A."/>
            <person name="Gray C.A."/>
            <person name="Murphy B.T."/>
            <person name="Linington R.G."/>
            <person name="Eustaquio A.S."/>
        </authorList>
    </citation>
    <scope>NUCLEOTIDE SEQUENCE [LARGE SCALE GENOMIC DNA]</scope>
    <source>
        <strain evidence="1 2">RL17-338-BIC-A</strain>
    </source>
</reference>
<accession>A0ABW9E7L5</accession>
<dbReference type="EMBL" id="JAQQCF010000063">
    <property type="protein sequence ID" value="MFM0642271.1"/>
    <property type="molecule type" value="Genomic_DNA"/>
</dbReference>
<evidence type="ECO:0000313" key="1">
    <source>
        <dbReference type="EMBL" id="MFM0642271.1"/>
    </source>
</evidence>
<sequence length="49" mass="5180">MVKQDAAEALRIADHAYVLAMCEIVSQGAASDLLANDDMRSPYLGGRAA</sequence>
<dbReference type="RefSeq" id="WP_408340846.1">
    <property type="nucleotide sequence ID" value="NZ_JAQQCF010000063.1"/>
</dbReference>
<comment type="caution">
    <text evidence="1">The sequence shown here is derived from an EMBL/GenBank/DDBJ whole genome shotgun (WGS) entry which is preliminary data.</text>
</comment>
<gene>
    <name evidence="1" type="ORF">PQQ63_36930</name>
</gene>
<protein>
    <submittedName>
        <fullName evidence="1">Uncharacterized protein</fullName>
    </submittedName>
</protein>
<organism evidence="1 2">
    <name type="scientific">Paraburkholderia metrosideri</name>
    <dbReference type="NCBI Taxonomy" id="580937"/>
    <lineage>
        <taxon>Bacteria</taxon>
        <taxon>Pseudomonadati</taxon>
        <taxon>Pseudomonadota</taxon>
        <taxon>Betaproteobacteria</taxon>
        <taxon>Burkholderiales</taxon>
        <taxon>Burkholderiaceae</taxon>
        <taxon>Paraburkholderia</taxon>
    </lineage>
</organism>